<accession>A0A428Z2T3</accession>
<proteinExistence type="inferred from homology"/>
<dbReference type="GO" id="GO:0008168">
    <property type="term" value="F:methyltransferase activity"/>
    <property type="evidence" value="ECO:0007669"/>
    <property type="project" value="UniProtKB-KW"/>
</dbReference>
<gene>
    <name evidence="3" type="ORF">DMH04_30875</name>
</gene>
<keyword evidence="1" id="KW-0808">Transferase</keyword>
<dbReference type="GO" id="GO:0032259">
    <property type="term" value="P:methylation"/>
    <property type="evidence" value="ECO:0007669"/>
    <property type="project" value="UniProtKB-KW"/>
</dbReference>
<reference evidence="3 4" key="1">
    <citation type="submission" date="2018-05" db="EMBL/GenBank/DDBJ databases">
        <title>Evolution of GPA BGCs.</title>
        <authorList>
            <person name="Waglechner N."/>
            <person name="Wright G.D."/>
        </authorList>
    </citation>
    <scope>NUCLEOTIDE SEQUENCE [LARGE SCALE GENOMIC DNA]</scope>
    <source>
        <strain evidence="3 4">A82846</strain>
    </source>
</reference>
<feature type="domain" description="SAM-dependent MTase RsmB/NOP-type" evidence="2">
    <location>
        <begin position="1"/>
        <end position="86"/>
    </location>
</feature>
<dbReference type="GO" id="GO:0003723">
    <property type="term" value="F:RNA binding"/>
    <property type="evidence" value="ECO:0007669"/>
    <property type="project" value="UniProtKB-UniRule"/>
</dbReference>
<protein>
    <recommendedName>
        <fullName evidence="2">SAM-dependent MTase RsmB/NOP-type domain-containing protein</fullName>
    </recommendedName>
</protein>
<evidence type="ECO:0000313" key="3">
    <source>
        <dbReference type="EMBL" id="RSM80044.1"/>
    </source>
</evidence>
<dbReference type="InterPro" id="IPR001678">
    <property type="entry name" value="MeTrfase_RsmB-F_NOP2_dom"/>
</dbReference>
<keyword evidence="1" id="KW-0949">S-adenosyl-L-methionine</keyword>
<dbReference type="Pfam" id="PF01209">
    <property type="entry name" value="Ubie_methyltran"/>
    <property type="match status" value="1"/>
</dbReference>
<name>A0A428Z2T3_KIBAR</name>
<evidence type="ECO:0000256" key="1">
    <source>
        <dbReference type="PROSITE-ProRule" id="PRU01023"/>
    </source>
</evidence>
<evidence type="ECO:0000259" key="2">
    <source>
        <dbReference type="PROSITE" id="PS51686"/>
    </source>
</evidence>
<dbReference type="SUPFAM" id="SSF53335">
    <property type="entry name" value="S-adenosyl-L-methionine-dependent methyltransferases"/>
    <property type="match status" value="1"/>
</dbReference>
<dbReference type="Proteomes" id="UP000287547">
    <property type="component" value="Unassembled WGS sequence"/>
</dbReference>
<comment type="caution">
    <text evidence="3">The sequence shown here is derived from an EMBL/GenBank/DDBJ whole genome shotgun (WGS) entry which is preliminary data.</text>
</comment>
<comment type="caution">
    <text evidence="1">Lacks conserved residue(s) required for the propagation of feature annotation.</text>
</comment>
<evidence type="ECO:0000313" key="4">
    <source>
        <dbReference type="Proteomes" id="UP000287547"/>
    </source>
</evidence>
<dbReference type="AlphaFoldDB" id="A0A428Z2T3"/>
<keyword evidence="1" id="KW-0489">Methyltransferase</keyword>
<keyword evidence="1" id="KW-0694">RNA-binding</keyword>
<dbReference type="OrthoDB" id="7032234at2"/>
<dbReference type="EMBL" id="QHKI01000031">
    <property type="protein sequence ID" value="RSM80044.1"/>
    <property type="molecule type" value="Genomic_DNA"/>
</dbReference>
<organism evidence="3 4">
    <name type="scientific">Kibdelosporangium aridum</name>
    <dbReference type="NCBI Taxonomy" id="2030"/>
    <lineage>
        <taxon>Bacteria</taxon>
        <taxon>Bacillati</taxon>
        <taxon>Actinomycetota</taxon>
        <taxon>Actinomycetes</taxon>
        <taxon>Pseudonocardiales</taxon>
        <taxon>Pseudonocardiaceae</taxon>
        <taxon>Kibdelosporangium</taxon>
    </lineage>
</organism>
<dbReference type="PROSITE" id="PS51686">
    <property type="entry name" value="SAM_MT_RSMB_NOP"/>
    <property type="match status" value="1"/>
</dbReference>
<feature type="binding site" evidence="1">
    <location>
        <position position="72"/>
    </location>
    <ligand>
        <name>S-adenosyl-L-methionine</name>
        <dbReference type="ChEBI" id="CHEBI:59789"/>
    </ligand>
</feature>
<dbReference type="InterPro" id="IPR029063">
    <property type="entry name" value="SAM-dependent_MTases_sf"/>
</dbReference>
<comment type="similarity">
    <text evidence="1">Belongs to the class I-like SAM-binding methyltransferase superfamily. RsmB/NOP family.</text>
</comment>
<sequence length="86" mass="8780">MSRVAEDRSRPGSVVDLDSQRAHLWDPIGAATVAVAGPKPGDRVLDACCGAGASAVPAARLVGPEGVVDAVDLSGAMVDALRRLCW</sequence>
<dbReference type="Gene3D" id="3.40.50.150">
    <property type="entry name" value="Vaccinia Virus protein VP39"/>
    <property type="match status" value="1"/>
</dbReference>